<dbReference type="InterPro" id="IPR048447">
    <property type="entry name" value="DUF1980_C"/>
</dbReference>
<gene>
    <name evidence="5" type="ORF">PAT3040_04627</name>
</gene>
<feature type="domain" description="DUF1980" evidence="4">
    <location>
        <begin position="159"/>
        <end position="293"/>
    </location>
</feature>
<dbReference type="InterPro" id="IPR052955">
    <property type="entry name" value="UPF0703_membrane_permease"/>
</dbReference>
<keyword evidence="2" id="KW-0812">Transmembrane</keyword>
<dbReference type="Pfam" id="PF09323">
    <property type="entry name" value="DUF1980"/>
    <property type="match status" value="1"/>
</dbReference>
<sequence length="299" mass="33297">MTTTQHLIRFLLLAGFAMLIVYLFRTGDMTLFIAPKMELLVKLSAIGLYAAAIYQLYAALKARRKSHAADCDCDHQHSSSRTKNIFVYSLFILPLTLGFLTPTGTLGSALAAKKGMSFTGNEMISRSATETSSDPVSLSTKGSSGNNNDNTLDELFPYDEYTVDHARLAKQLYEQPLIVVPEGRFIETLTALDLYRDAFMGKEIEISGFIYREEEMGEDRMAISRFAMNCCSADALPYGLLTTWPKANEYAEDDWVKGTGKLSISNYMGNEILTVELTKIERIPAPASPYVYPDLEFGF</sequence>
<dbReference type="PANTHER" id="PTHR40047:SF1">
    <property type="entry name" value="UPF0703 PROTEIN YCGQ"/>
    <property type="match status" value="1"/>
</dbReference>
<keyword evidence="6" id="KW-1185">Reference proteome</keyword>
<evidence type="ECO:0000313" key="6">
    <source>
        <dbReference type="Proteomes" id="UP000245202"/>
    </source>
</evidence>
<dbReference type="Pfam" id="PF21537">
    <property type="entry name" value="DUF1980_C"/>
    <property type="match status" value="1"/>
</dbReference>
<keyword evidence="2" id="KW-1133">Transmembrane helix</keyword>
<evidence type="ECO:0000313" key="5">
    <source>
        <dbReference type="EMBL" id="GBG09944.1"/>
    </source>
</evidence>
<feature type="transmembrane region" description="Helical" evidence="2">
    <location>
        <begin position="7"/>
        <end position="24"/>
    </location>
</feature>
<dbReference type="InterPro" id="IPR048493">
    <property type="entry name" value="DUF1980_N"/>
</dbReference>
<dbReference type="PANTHER" id="PTHR40047">
    <property type="entry name" value="UPF0703 PROTEIN YCGQ"/>
    <property type="match status" value="1"/>
</dbReference>
<proteinExistence type="predicted"/>
<dbReference type="InterPro" id="IPR015402">
    <property type="entry name" value="DUF1980"/>
</dbReference>
<accession>A0A2R5F2D7</accession>
<evidence type="ECO:0000256" key="2">
    <source>
        <dbReference type="SAM" id="Phobius"/>
    </source>
</evidence>
<feature type="domain" description="DUF1980" evidence="3">
    <location>
        <begin position="8"/>
        <end position="116"/>
    </location>
</feature>
<evidence type="ECO:0000259" key="3">
    <source>
        <dbReference type="Pfam" id="PF09323"/>
    </source>
</evidence>
<dbReference type="EMBL" id="BDQX01000281">
    <property type="protein sequence ID" value="GBG09944.1"/>
    <property type="molecule type" value="Genomic_DNA"/>
</dbReference>
<reference evidence="5 6" key="1">
    <citation type="submission" date="2017-08" db="EMBL/GenBank/DDBJ databases">
        <title>Substantial Increase in Enzyme Production by Combined Drug-Resistance Mutations in Paenibacillus agaridevorans.</title>
        <authorList>
            <person name="Tanaka Y."/>
            <person name="Funane K."/>
            <person name="Hosaka T."/>
            <person name="Shiwa Y."/>
            <person name="Fujita N."/>
            <person name="Miyazaki T."/>
            <person name="Yoshikawa H."/>
            <person name="Murakami K."/>
            <person name="Kasahara K."/>
            <person name="Inaoka T."/>
            <person name="Hiraga Y."/>
            <person name="Ochi K."/>
        </authorList>
    </citation>
    <scope>NUCLEOTIDE SEQUENCE [LARGE SCALE GENOMIC DNA]</scope>
    <source>
        <strain evidence="5 6">T-3040</strain>
    </source>
</reference>
<organism evidence="5 6">
    <name type="scientific">Paenibacillus agaridevorans</name>
    <dbReference type="NCBI Taxonomy" id="171404"/>
    <lineage>
        <taxon>Bacteria</taxon>
        <taxon>Bacillati</taxon>
        <taxon>Bacillota</taxon>
        <taxon>Bacilli</taxon>
        <taxon>Bacillales</taxon>
        <taxon>Paenibacillaceae</taxon>
        <taxon>Paenibacillus</taxon>
    </lineage>
</organism>
<keyword evidence="2" id="KW-0472">Membrane</keyword>
<dbReference type="RefSeq" id="WP_108994544.1">
    <property type="nucleotide sequence ID" value="NZ_BDQX01000281.1"/>
</dbReference>
<evidence type="ECO:0000256" key="1">
    <source>
        <dbReference type="SAM" id="MobiDB-lite"/>
    </source>
</evidence>
<dbReference type="AlphaFoldDB" id="A0A2R5F2D7"/>
<dbReference type="Proteomes" id="UP000245202">
    <property type="component" value="Unassembled WGS sequence"/>
</dbReference>
<feature type="transmembrane region" description="Helical" evidence="2">
    <location>
        <begin position="85"/>
        <end position="111"/>
    </location>
</feature>
<protein>
    <submittedName>
        <fullName evidence="5">TIGR03943 family protein</fullName>
    </submittedName>
</protein>
<evidence type="ECO:0000259" key="4">
    <source>
        <dbReference type="Pfam" id="PF21537"/>
    </source>
</evidence>
<dbReference type="NCBIfam" id="TIGR03943">
    <property type="entry name" value="TIGR03943 family putative permease subunit"/>
    <property type="match status" value="1"/>
</dbReference>
<feature type="transmembrane region" description="Helical" evidence="2">
    <location>
        <begin position="39"/>
        <end position="57"/>
    </location>
</feature>
<name>A0A2R5F2D7_9BACL</name>
<comment type="caution">
    <text evidence="5">The sequence shown here is derived from an EMBL/GenBank/DDBJ whole genome shotgun (WGS) entry which is preliminary data.</text>
</comment>
<feature type="region of interest" description="Disordered" evidence="1">
    <location>
        <begin position="124"/>
        <end position="149"/>
    </location>
</feature>